<reference evidence="3" key="1">
    <citation type="journal article" date="2019" name="Int. J. Syst. Evol. Microbiol.">
        <title>Halobacteriovorax valvorus sp. nov., a novel prokaryotic predator isolated from coastal seawater of China.</title>
        <authorList>
            <person name="Chen M.-X."/>
        </authorList>
    </citation>
    <scope>NUCLEOTIDE SEQUENCE [LARGE SCALE GENOMIC DNA]</scope>
    <source>
        <strain evidence="3">BL9</strain>
    </source>
</reference>
<dbReference type="Gene3D" id="3.30.70.100">
    <property type="match status" value="1"/>
</dbReference>
<feature type="domain" description="EthD" evidence="1">
    <location>
        <begin position="15"/>
        <end position="87"/>
    </location>
</feature>
<dbReference type="SUPFAM" id="SSF54909">
    <property type="entry name" value="Dimeric alpha+beta barrel"/>
    <property type="match status" value="1"/>
</dbReference>
<comment type="caution">
    <text evidence="2">The sequence shown here is derived from an EMBL/GenBank/DDBJ whole genome shotgun (WGS) entry which is preliminary data.</text>
</comment>
<dbReference type="NCBIfam" id="TIGR02118">
    <property type="entry name" value="EthD family reductase"/>
    <property type="match status" value="1"/>
</dbReference>
<evidence type="ECO:0000313" key="2">
    <source>
        <dbReference type="EMBL" id="RZF21022.1"/>
    </source>
</evidence>
<organism evidence="2 3">
    <name type="scientific">Halobacteriovorax vibrionivorans</name>
    <dbReference type="NCBI Taxonomy" id="2152716"/>
    <lineage>
        <taxon>Bacteria</taxon>
        <taxon>Pseudomonadati</taxon>
        <taxon>Bdellovibrionota</taxon>
        <taxon>Bacteriovoracia</taxon>
        <taxon>Bacteriovoracales</taxon>
        <taxon>Halobacteriovoraceae</taxon>
        <taxon>Halobacteriovorax</taxon>
    </lineage>
</organism>
<evidence type="ECO:0000259" key="1">
    <source>
        <dbReference type="Pfam" id="PF07110"/>
    </source>
</evidence>
<proteinExistence type="predicted"/>
<evidence type="ECO:0000313" key="3">
    <source>
        <dbReference type="Proteomes" id="UP000443582"/>
    </source>
</evidence>
<name>A0ABY0II59_9BACT</name>
<accession>A0ABY0II59</accession>
<gene>
    <name evidence="2" type="ORF">DAY19_13660</name>
</gene>
<dbReference type="InterPro" id="IPR011008">
    <property type="entry name" value="Dimeric_a/b-barrel"/>
</dbReference>
<dbReference type="InterPro" id="IPR009799">
    <property type="entry name" value="EthD_dom"/>
</dbReference>
<protein>
    <submittedName>
        <fullName evidence="2">EthD family reductase</fullName>
    </submittedName>
</protein>
<keyword evidence="3" id="KW-1185">Reference proteome</keyword>
<dbReference type="EMBL" id="QDKL01000003">
    <property type="protein sequence ID" value="RZF21022.1"/>
    <property type="molecule type" value="Genomic_DNA"/>
</dbReference>
<dbReference type="Pfam" id="PF07110">
    <property type="entry name" value="EthD"/>
    <property type="match status" value="1"/>
</dbReference>
<sequence length="103" mass="11751">MYKLIAIYKIPNDIDAWEKHYSEVHTPLVKKVPSLKEIRLNRITGTPRGASDLHVIAELVFENKDDFKTGMSSEENMACGKDLFNFAKEIVSVHFAKEEVISL</sequence>
<dbReference type="RefSeq" id="WP_115363410.1">
    <property type="nucleotide sequence ID" value="NZ_QDKL01000003.1"/>
</dbReference>
<dbReference type="Proteomes" id="UP000443582">
    <property type="component" value="Unassembled WGS sequence"/>
</dbReference>